<dbReference type="GO" id="GO:0030245">
    <property type="term" value="P:cellulose catabolic process"/>
    <property type="evidence" value="ECO:0007669"/>
    <property type="project" value="UniProtKB-KW"/>
</dbReference>
<organism evidence="19">
    <name type="scientific">Melampsora larici-populina (strain 98AG31 / pathotype 3-4-7)</name>
    <name type="common">Poplar leaf rust fungus</name>
    <dbReference type="NCBI Taxonomy" id="747676"/>
    <lineage>
        <taxon>Eukaryota</taxon>
        <taxon>Fungi</taxon>
        <taxon>Dikarya</taxon>
        <taxon>Basidiomycota</taxon>
        <taxon>Pucciniomycotina</taxon>
        <taxon>Pucciniomycetes</taxon>
        <taxon>Pucciniales</taxon>
        <taxon>Melampsoraceae</taxon>
        <taxon>Melampsora</taxon>
    </lineage>
</organism>
<evidence type="ECO:0000256" key="7">
    <source>
        <dbReference type="ARBA" id="ARBA00023002"/>
    </source>
</evidence>
<evidence type="ECO:0000256" key="13">
    <source>
        <dbReference type="ARBA" id="ARBA00044502"/>
    </source>
</evidence>
<keyword evidence="9" id="KW-0503">Monooxygenase</keyword>
<keyword evidence="7" id="KW-0560">Oxidoreductase</keyword>
<dbReference type="EMBL" id="GL883111">
    <property type="protein sequence ID" value="EGG05780.1"/>
    <property type="molecule type" value="Genomic_DNA"/>
</dbReference>
<evidence type="ECO:0000256" key="3">
    <source>
        <dbReference type="ARBA" id="ARBA00022525"/>
    </source>
</evidence>
<dbReference type="InterPro" id="IPR008427">
    <property type="entry name" value="Extracellular_membr_CFEM_dom"/>
</dbReference>
<dbReference type="GO" id="GO:0016787">
    <property type="term" value="F:hydrolase activity"/>
    <property type="evidence" value="ECO:0007669"/>
    <property type="project" value="UniProtKB-KW"/>
</dbReference>
<evidence type="ECO:0000256" key="4">
    <source>
        <dbReference type="ARBA" id="ARBA00022723"/>
    </source>
</evidence>
<sequence length="404" mass="43140">MLSFNSSINVILSCSLIFSNILPGVLGHDYIKYWSPDNGKTFEKGHKQPLAKTALRDVSENTGWIGSQFLTNPAITCGSSSTPSQKIAPPGGKLFSDASQSAGKTMAVQPGASVHLIVADDPGKGTFHPPTSSLTHNLFSDGTSDRFPHDNGHIQTYLAYCGESPTACQDFDAASVPYFKIQAERDVLSNKKKFPMNKARDGNEWAIPIPDNLPKGSYILRSEIICLNQGTEAEGKQDQYYITCGQISLSDPTSGPVDLSKLETVKFPGAYNNGKLDPASKTLPGPALFTPNSETESNVVKGAVRAVTPTAQSPTEAAPKTPPNAAVAASLNDTGPQCAKFCLRQNLQLTPETLAPACGSNKDPNCLCADTGFVQAFINCARDHCQESQIIFLGSSFITLSFEN</sequence>
<comment type="subcellular location">
    <subcellularLocation>
        <location evidence="2">Secreted</location>
    </subcellularLocation>
</comment>
<dbReference type="EC" id="1.14.99.56" evidence="15"/>
<keyword evidence="8" id="KW-0186">Copper</keyword>
<evidence type="ECO:0000256" key="11">
    <source>
        <dbReference type="ARBA" id="ARBA00023277"/>
    </source>
</evidence>
<dbReference type="InterPro" id="IPR005103">
    <property type="entry name" value="AA9_LPMO"/>
</dbReference>
<dbReference type="GO" id="GO:0005576">
    <property type="term" value="C:extracellular region"/>
    <property type="evidence" value="ECO:0007669"/>
    <property type="project" value="UniProtKB-SubCell"/>
</dbReference>
<evidence type="ECO:0000256" key="14">
    <source>
        <dbReference type="ARBA" id="ARBA00045077"/>
    </source>
</evidence>
<keyword evidence="6" id="KW-0136">Cellulose degradation</keyword>
<evidence type="ECO:0000256" key="2">
    <source>
        <dbReference type="ARBA" id="ARBA00004613"/>
    </source>
</evidence>
<evidence type="ECO:0000256" key="10">
    <source>
        <dbReference type="ARBA" id="ARBA00023157"/>
    </source>
</evidence>
<feature type="chain" id="PRO_5003315402" description="lytic cellulose monooxygenase (C4-dehydrogenating)" evidence="16">
    <location>
        <begin position="28"/>
        <end position="404"/>
    </location>
</feature>
<dbReference type="InParanoid" id="F4RPA0"/>
<dbReference type="InterPro" id="IPR049892">
    <property type="entry name" value="AA9"/>
</dbReference>
<comment type="cofactor">
    <cofactor evidence="1">
        <name>Cu(2+)</name>
        <dbReference type="ChEBI" id="CHEBI:29036"/>
    </cofactor>
</comment>
<dbReference type="AlphaFoldDB" id="F4RPA0"/>
<evidence type="ECO:0000256" key="5">
    <source>
        <dbReference type="ARBA" id="ARBA00022729"/>
    </source>
</evidence>
<evidence type="ECO:0000313" key="18">
    <source>
        <dbReference type="EMBL" id="EGG05780.1"/>
    </source>
</evidence>
<dbReference type="PANTHER" id="PTHR33353:SF10">
    <property type="entry name" value="ENDO-BETA-1,4-GLUCANASE D"/>
    <property type="match status" value="1"/>
</dbReference>
<dbReference type="HOGENOM" id="CLU_060387_0_0_1"/>
<comment type="similarity">
    <text evidence="13">Belongs to the polysaccharide monooxygenase AA9 family.</text>
</comment>
<evidence type="ECO:0000313" key="19">
    <source>
        <dbReference type="Proteomes" id="UP000001072"/>
    </source>
</evidence>
<keyword evidence="10" id="KW-1015">Disulfide bond</keyword>
<evidence type="ECO:0000259" key="17">
    <source>
        <dbReference type="PROSITE" id="PS52012"/>
    </source>
</evidence>
<evidence type="ECO:0000256" key="12">
    <source>
        <dbReference type="ARBA" id="ARBA00023326"/>
    </source>
</evidence>
<keyword evidence="11" id="KW-0119">Carbohydrate metabolism</keyword>
<feature type="signal peptide" evidence="16">
    <location>
        <begin position="1"/>
        <end position="27"/>
    </location>
</feature>
<keyword evidence="3" id="KW-0964">Secreted</keyword>
<dbReference type="GO" id="GO:0046872">
    <property type="term" value="F:metal ion binding"/>
    <property type="evidence" value="ECO:0007669"/>
    <property type="project" value="UniProtKB-KW"/>
</dbReference>
<dbReference type="VEuPathDB" id="FungiDB:MELLADRAFT_63822"/>
<evidence type="ECO:0000256" key="1">
    <source>
        <dbReference type="ARBA" id="ARBA00001973"/>
    </source>
</evidence>
<reference evidence="19" key="1">
    <citation type="journal article" date="2011" name="Proc. Natl. Acad. Sci. U.S.A.">
        <title>Obligate biotrophy features unraveled by the genomic analysis of rust fungi.</title>
        <authorList>
            <person name="Duplessis S."/>
            <person name="Cuomo C.A."/>
            <person name="Lin Y.-C."/>
            <person name="Aerts A."/>
            <person name="Tisserant E."/>
            <person name="Veneault-Fourrey C."/>
            <person name="Joly D.L."/>
            <person name="Hacquard S."/>
            <person name="Amselem J."/>
            <person name="Cantarel B.L."/>
            <person name="Chiu R."/>
            <person name="Coutinho P.M."/>
            <person name="Feau N."/>
            <person name="Field M."/>
            <person name="Frey P."/>
            <person name="Gelhaye E."/>
            <person name="Goldberg J."/>
            <person name="Grabherr M.G."/>
            <person name="Kodira C.D."/>
            <person name="Kohler A."/>
            <person name="Kuees U."/>
            <person name="Lindquist E.A."/>
            <person name="Lucas S.M."/>
            <person name="Mago R."/>
            <person name="Mauceli E."/>
            <person name="Morin E."/>
            <person name="Murat C."/>
            <person name="Pangilinan J.L."/>
            <person name="Park R."/>
            <person name="Pearson M."/>
            <person name="Quesneville H."/>
            <person name="Rouhier N."/>
            <person name="Sakthikumar S."/>
            <person name="Salamov A.A."/>
            <person name="Schmutz J."/>
            <person name="Selles B."/>
            <person name="Shapiro H."/>
            <person name="Tanguay P."/>
            <person name="Tuskan G.A."/>
            <person name="Henrissat B."/>
            <person name="Van de Peer Y."/>
            <person name="Rouze P."/>
            <person name="Ellis J.G."/>
            <person name="Dodds P.N."/>
            <person name="Schein J.E."/>
            <person name="Zhong S."/>
            <person name="Hamelin R.C."/>
            <person name="Grigoriev I.V."/>
            <person name="Szabo L.J."/>
            <person name="Martin F."/>
        </authorList>
    </citation>
    <scope>NUCLEOTIDE SEQUENCE [LARGE SCALE GENOMIC DNA]</scope>
    <source>
        <strain evidence="19">98AG31 / pathotype 3-4-7</strain>
    </source>
</reference>
<keyword evidence="19" id="KW-1185">Reference proteome</keyword>
<accession>F4RPA0</accession>
<name>F4RPA0_MELLP</name>
<evidence type="ECO:0000256" key="6">
    <source>
        <dbReference type="ARBA" id="ARBA00023001"/>
    </source>
</evidence>
<dbReference type="Gene3D" id="2.70.50.70">
    <property type="match status" value="1"/>
</dbReference>
<feature type="domain" description="CFEM" evidence="17">
    <location>
        <begin position="310"/>
        <end position="404"/>
    </location>
</feature>
<dbReference type="Pfam" id="PF05730">
    <property type="entry name" value="CFEM"/>
    <property type="match status" value="1"/>
</dbReference>
<evidence type="ECO:0000256" key="15">
    <source>
        <dbReference type="ARBA" id="ARBA00047174"/>
    </source>
</evidence>
<keyword evidence="5 16" id="KW-0732">Signal</keyword>
<dbReference type="eggNOG" id="ENOG502SK4K">
    <property type="taxonomic scope" value="Eukaryota"/>
</dbReference>
<protein>
    <recommendedName>
        <fullName evidence="15">lytic cellulose monooxygenase (C4-dehydrogenating)</fullName>
        <ecNumber evidence="15">1.14.99.56</ecNumber>
    </recommendedName>
</protein>
<keyword evidence="12" id="KW-0624">Polysaccharide degradation</keyword>
<proteinExistence type="inferred from homology"/>
<keyword evidence="18" id="KW-0378">Hydrolase</keyword>
<dbReference type="GO" id="GO:0004497">
    <property type="term" value="F:monooxygenase activity"/>
    <property type="evidence" value="ECO:0007669"/>
    <property type="project" value="UniProtKB-KW"/>
</dbReference>
<dbReference type="PANTHER" id="PTHR33353">
    <property type="entry name" value="PUTATIVE (AFU_ORTHOLOGUE AFUA_1G12560)-RELATED"/>
    <property type="match status" value="1"/>
</dbReference>
<dbReference type="GeneID" id="18930152"/>
<evidence type="ECO:0000256" key="8">
    <source>
        <dbReference type="ARBA" id="ARBA00023008"/>
    </source>
</evidence>
<keyword evidence="4" id="KW-0479">Metal-binding</keyword>
<dbReference type="KEGG" id="mlr:MELLADRAFT_63822"/>
<comment type="catalytic activity">
    <reaction evidence="14">
        <text>[(1-&gt;4)-beta-D-glucosyl]n+m + reduced acceptor + O2 = 4-dehydro-beta-D-glucosyl-[(1-&gt;4)-beta-D-glucosyl]n-1 + [(1-&gt;4)-beta-D-glucosyl]m + acceptor + H2O.</text>
        <dbReference type="EC" id="1.14.99.56"/>
    </reaction>
</comment>
<gene>
    <name evidence="18" type="ORF">MELLADRAFT_63822</name>
</gene>
<dbReference type="STRING" id="747676.F4RPA0"/>
<dbReference type="OrthoDB" id="4849160at2759"/>
<dbReference type="RefSeq" id="XP_007410836.1">
    <property type="nucleotide sequence ID" value="XM_007410774.1"/>
</dbReference>
<dbReference type="Proteomes" id="UP000001072">
    <property type="component" value="Unassembled WGS sequence"/>
</dbReference>
<evidence type="ECO:0000256" key="9">
    <source>
        <dbReference type="ARBA" id="ARBA00023033"/>
    </source>
</evidence>
<dbReference type="Pfam" id="PF03443">
    <property type="entry name" value="AA9"/>
    <property type="match status" value="1"/>
</dbReference>
<dbReference type="PROSITE" id="PS52012">
    <property type="entry name" value="CFEM"/>
    <property type="match status" value="1"/>
</dbReference>
<evidence type="ECO:0000256" key="16">
    <source>
        <dbReference type="SAM" id="SignalP"/>
    </source>
</evidence>